<accession>A0ACA9JU18</accession>
<comment type="caution">
    <text evidence="1">The sequence shown here is derived from an EMBL/GenBank/DDBJ whole genome shotgun (WGS) entry which is preliminary data.</text>
</comment>
<protein>
    <submittedName>
        <fullName evidence="1">4364_t:CDS:1</fullName>
    </submittedName>
</protein>
<proteinExistence type="predicted"/>
<gene>
    <name evidence="1" type="ORF">SCALOS_LOCUS142</name>
</gene>
<reference evidence="1" key="1">
    <citation type="submission" date="2021-06" db="EMBL/GenBank/DDBJ databases">
        <authorList>
            <person name="Kallberg Y."/>
            <person name="Tangrot J."/>
            <person name="Rosling A."/>
        </authorList>
    </citation>
    <scope>NUCLEOTIDE SEQUENCE</scope>
    <source>
        <strain evidence="1">AU212A</strain>
    </source>
</reference>
<sequence>MAQRNKSKSTTEKTQSSLDKLTEGSQNYLLNLEEQLISSTHSTLNNQESIYDFLKEITKAFQDAATKVVQED</sequence>
<evidence type="ECO:0000313" key="1">
    <source>
        <dbReference type="EMBL" id="CAG8435004.1"/>
    </source>
</evidence>
<evidence type="ECO:0000313" key="2">
    <source>
        <dbReference type="Proteomes" id="UP000789860"/>
    </source>
</evidence>
<keyword evidence="2" id="KW-1185">Reference proteome</keyword>
<feature type="non-terminal residue" evidence="1">
    <location>
        <position position="72"/>
    </location>
</feature>
<name>A0ACA9JU18_9GLOM</name>
<organism evidence="1 2">
    <name type="scientific">Scutellospora calospora</name>
    <dbReference type="NCBI Taxonomy" id="85575"/>
    <lineage>
        <taxon>Eukaryota</taxon>
        <taxon>Fungi</taxon>
        <taxon>Fungi incertae sedis</taxon>
        <taxon>Mucoromycota</taxon>
        <taxon>Glomeromycotina</taxon>
        <taxon>Glomeromycetes</taxon>
        <taxon>Diversisporales</taxon>
        <taxon>Gigasporaceae</taxon>
        <taxon>Scutellospora</taxon>
    </lineage>
</organism>
<dbReference type="EMBL" id="CAJVPM010000047">
    <property type="protein sequence ID" value="CAG8435004.1"/>
    <property type="molecule type" value="Genomic_DNA"/>
</dbReference>
<dbReference type="Proteomes" id="UP000789860">
    <property type="component" value="Unassembled WGS sequence"/>
</dbReference>